<evidence type="ECO:0000259" key="11">
    <source>
        <dbReference type="PROSITE" id="PS51194"/>
    </source>
</evidence>
<feature type="compositionally biased region" description="Polar residues" evidence="9">
    <location>
        <begin position="546"/>
        <end position="559"/>
    </location>
</feature>
<feature type="domain" description="Helicase C-terminal" evidence="11">
    <location>
        <begin position="308"/>
        <end position="452"/>
    </location>
</feature>
<feature type="non-terminal residue" evidence="13">
    <location>
        <position position="1"/>
    </location>
</feature>
<dbReference type="AlphaFoldDB" id="A0A3S5B967"/>
<feature type="compositionally biased region" description="Polar residues" evidence="9">
    <location>
        <begin position="697"/>
        <end position="715"/>
    </location>
</feature>
<protein>
    <recommendedName>
        <fullName evidence="1">RNA helicase</fullName>
        <ecNumber evidence="1">3.6.4.13</ecNumber>
    </recommendedName>
</protein>
<dbReference type="InterPro" id="IPR001650">
    <property type="entry name" value="Helicase_C-like"/>
</dbReference>
<feature type="domain" description="DEAD-box RNA helicase Q" evidence="12">
    <location>
        <begin position="77"/>
        <end position="105"/>
    </location>
</feature>
<evidence type="ECO:0000313" key="14">
    <source>
        <dbReference type="Proteomes" id="UP000784294"/>
    </source>
</evidence>
<dbReference type="GO" id="GO:0016787">
    <property type="term" value="F:hydrolase activity"/>
    <property type="evidence" value="ECO:0007669"/>
    <property type="project" value="UniProtKB-KW"/>
</dbReference>
<dbReference type="InterPro" id="IPR014001">
    <property type="entry name" value="Helicase_ATP-bd"/>
</dbReference>
<dbReference type="Pfam" id="PF00270">
    <property type="entry name" value="DEAD"/>
    <property type="match status" value="1"/>
</dbReference>
<dbReference type="FunFam" id="3.40.50.300:FF:000008">
    <property type="entry name" value="ATP-dependent RNA helicase RhlB"/>
    <property type="match status" value="1"/>
</dbReference>
<dbReference type="PROSITE" id="PS51195">
    <property type="entry name" value="Q_MOTIF"/>
    <property type="match status" value="1"/>
</dbReference>
<evidence type="ECO:0000256" key="5">
    <source>
        <dbReference type="ARBA" id="ARBA00022840"/>
    </source>
</evidence>
<dbReference type="CDD" id="cd18787">
    <property type="entry name" value="SF2_C_DEAD"/>
    <property type="match status" value="1"/>
</dbReference>
<comment type="similarity">
    <text evidence="8">Belongs to the DEAD box helicase family.</text>
</comment>
<dbReference type="Gene3D" id="3.40.50.300">
    <property type="entry name" value="P-loop containing nucleotide triphosphate hydrolases"/>
    <property type="match status" value="2"/>
</dbReference>
<dbReference type="EC" id="3.6.4.13" evidence="1"/>
<comment type="caution">
    <text evidence="13">The sequence shown here is derived from an EMBL/GenBank/DDBJ whole genome shotgun (WGS) entry which is preliminary data.</text>
</comment>
<keyword evidence="2 8" id="KW-0547">Nucleotide-binding</keyword>
<evidence type="ECO:0000256" key="9">
    <source>
        <dbReference type="SAM" id="MobiDB-lite"/>
    </source>
</evidence>
<dbReference type="FunFam" id="3.40.50.300:FF:000079">
    <property type="entry name" value="probable ATP-dependent RNA helicase DDX17"/>
    <property type="match status" value="1"/>
</dbReference>
<evidence type="ECO:0000256" key="8">
    <source>
        <dbReference type="RuleBase" id="RU000492"/>
    </source>
</evidence>
<evidence type="ECO:0000259" key="12">
    <source>
        <dbReference type="PROSITE" id="PS51195"/>
    </source>
</evidence>
<dbReference type="SUPFAM" id="SSF52540">
    <property type="entry name" value="P-loop containing nucleoside triphosphate hydrolases"/>
    <property type="match status" value="1"/>
</dbReference>
<dbReference type="PROSITE" id="PS51194">
    <property type="entry name" value="HELICASE_CTER"/>
    <property type="match status" value="1"/>
</dbReference>
<dbReference type="InterPro" id="IPR014014">
    <property type="entry name" value="RNA_helicase_DEAD_Q_motif"/>
</dbReference>
<dbReference type="GO" id="GO:0003676">
    <property type="term" value="F:nucleic acid binding"/>
    <property type="evidence" value="ECO:0007669"/>
    <property type="project" value="InterPro"/>
</dbReference>
<dbReference type="InterPro" id="IPR027417">
    <property type="entry name" value="P-loop_NTPase"/>
</dbReference>
<dbReference type="InterPro" id="IPR011545">
    <property type="entry name" value="DEAD/DEAH_box_helicase_dom"/>
</dbReference>
<reference evidence="13" key="1">
    <citation type="submission" date="2018-11" db="EMBL/GenBank/DDBJ databases">
        <authorList>
            <consortium name="Pathogen Informatics"/>
        </authorList>
    </citation>
    <scope>NUCLEOTIDE SEQUENCE</scope>
</reference>
<evidence type="ECO:0000313" key="13">
    <source>
        <dbReference type="EMBL" id="VEL37444.1"/>
    </source>
</evidence>
<dbReference type="Proteomes" id="UP000784294">
    <property type="component" value="Unassembled WGS sequence"/>
</dbReference>
<keyword evidence="4 8" id="KW-0347">Helicase</keyword>
<dbReference type="Pfam" id="PF00271">
    <property type="entry name" value="Helicase_C"/>
    <property type="match status" value="1"/>
</dbReference>
<feature type="compositionally biased region" description="Polar residues" evidence="9">
    <location>
        <begin position="466"/>
        <end position="505"/>
    </location>
</feature>
<keyword evidence="3 8" id="KW-0378">Hydrolase</keyword>
<dbReference type="InterPro" id="IPR000629">
    <property type="entry name" value="RNA-helicase_DEAD-box_CS"/>
</dbReference>
<dbReference type="PROSITE" id="PS00039">
    <property type="entry name" value="DEAD_ATP_HELICASE"/>
    <property type="match status" value="1"/>
</dbReference>
<feature type="region of interest" description="Disordered" evidence="9">
    <location>
        <begin position="465"/>
        <end position="511"/>
    </location>
</feature>
<organism evidence="13 14">
    <name type="scientific">Protopolystoma xenopodis</name>
    <dbReference type="NCBI Taxonomy" id="117903"/>
    <lineage>
        <taxon>Eukaryota</taxon>
        <taxon>Metazoa</taxon>
        <taxon>Spiralia</taxon>
        <taxon>Lophotrochozoa</taxon>
        <taxon>Platyhelminthes</taxon>
        <taxon>Monogenea</taxon>
        <taxon>Polyopisthocotylea</taxon>
        <taxon>Polystomatidea</taxon>
        <taxon>Polystomatidae</taxon>
        <taxon>Protopolystoma</taxon>
    </lineage>
</organism>
<dbReference type="GO" id="GO:0003724">
    <property type="term" value="F:RNA helicase activity"/>
    <property type="evidence" value="ECO:0007669"/>
    <property type="project" value="UniProtKB-EC"/>
</dbReference>
<feature type="compositionally biased region" description="Low complexity" evidence="9">
    <location>
        <begin position="674"/>
        <end position="683"/>
    </location>
</feature>
<dbReference type="PROSITE" id="PS51192">
    <property type="entry name" value="HELICASE_ATP_BIND_1"/>
    <property type="match status" value="1"/>
</dbReference>
<dbReference type="GO" id="GO:0005524">
    <property type="term" value="F:ATP binding"/>
    <property type="evidence" value="ECO:0007669"/>
    <property type="project" value="UniProtKB-KW"/>
</dbReference>
<gene>
    <name evidence="13" type="ORF">PXEA_LOCUS30884</name>
</gene>
<dbReference type="PANTHER" id="PTHR47958">
    <property type="entry name" value="ATP-DEPENDENT RNA HELICASE DBP3"/>
    <property type="match status" value="1"/>
</dbReference>
<dbReference type="SMART" id="SM00487">
    <property type="entry name" value="DEXDc"/>
    <property type="match status" value="1"/>
</dbReference>
<keyword evidence="14" id="KW-1185">Reference proteome</keyword>
<feature type="region of interest" description="Disordered" evidence="9">
    <location>
        <begin position="546"/>
        <end position="576"/>
    </location>
</feature>
<evidence type="ECO:0000256" key="7">
    <source>
        <dbReference type="PROSITE-ProRule" id="PRU00552"/>
    </source>
</evidence>
<dbReference type="SMART" id="SM00490">
    <property type="entry name" value="HELICc"/>
    <property type="match status" value="1"/>
</dbReference>
<sequence>CRPFGGPSFQRFKSSKRLDAGQSLKKPKWDLASMPPFEKNFYREHPVVSARDEREIESFRAERKMTLLGRMVPRPIFAFSEIYLPEHINRVIVKSNWTVPSSIQAQGWPMALSGRDVVGIAQTGSGKTAGFLIPAIVHIQAQPRLQRGDGPICLVMVPTRELAQQVLSVAIEFGQPARLRSVCLSGGASKIAQIRELERGAEICIATPGRLLDLLETNLVRTTYLVLDEADRMLDMGFEPQIRKVIEQVRPDRQTLMWSATWPREVQTLARDFLKDYIQVTIGSVSLHANPNITQMIEIIDEWNKEQRLVEVLNMCGREQCVVFTETKRRTDQVANILRRRGFNVGAMHGDKQQRERDRILNGFREGMINVLVATDVASRGLDIDGIRYVINFDFPNQTEDYIHRIGRTARSEKKGTSFTFFTSKNMKHARDLVEILQEAGQEVNPQLLEMCNISGHFGGGRRNFRSNNSTYRNNSHHSSGFGNKSFQKYSDSTPAFPPSGNNVDSGFDMSTDISGIRSQFQNSYAQAVPLSVGQRSVGQSFQAQAQTLASTNSGTHSSSRWDKFDNSRAQEPASPVAPAYVQEVPNAYVAGQEAWRSQGSVEQNLPRHTGPPATGNGVVSTDTTETGSVRRQWSNNQFDATTQRVQGRSFNQTPGLTTRSVSRPVAPNHGSFTTSPTSSQPPVEALPVQRELRPHTASSSQPAYARSANASSSVPRVPSTPGVTDVLQSFPAHWASFVQQAQMYGQPQAQPTATYNSTAPAWGNQSGWGANFNYPY</sequence>
<evidence type="ECO:0000256" key="2">
    <source>
        <dbReference type="ARBA" id="ARBA00022741"/>
    </source>
</evidence>
<dbReference type="EMBL" id="CAAALY010254995">
    <property type="protein sequence ID" value="VEL37444.1"/>
    <property type="molecule type" value="Genomic_DNA"/>
</dbReference>
<accession>A0A3S5B967</accession>
<evidence type="ECO:0000256" key="6">
    <source>
        <dbReference type="ARBA" id="ARBA00047984"/>
    </source>
</evidence>
<feature type="short sequence motif" description="Q motif" evidence="7">
    <location>
        <begin position="77"/>
        <end position="105"/>
    </location>
</feature>
<evidence type="ECO:0000259" key="10">
    <source>
        <dbReference type="PROSITE" id="PS51192"/>
    </source>
</evidence>
<comment type="catalytic activity">
    <reaction evidence="6">
        <text>ATP + H2O = ADP + phosphate + H(+)</text>
        <dbReference type="Rhea" id="RHEA:13065"/>
        <dbReference type="ChEBI" id="CHEBI:15377"/>
        <dbReference type="ChEBI" id="CHEBI:15378"/>
        <dbReference type="ChEBI" id="CHEBI:30616"/>
        <dbReference type="ChEBI" id="CHEBI:43474"/>
        <dbReference type="ChEBI" id="CHEBI:456216"/>
        <dbReference type="EC" id="3.6.4.13"/>
    </reaction>
</comment>
<proteinExistence type="inferred from homology"/>
<dbReference type="OrthoDB" id="196131at2759"/>
<feature type="region of interest" description="Disordered" evidence="9">
    <location>
        <begin position="598"/>
        <end position="723"/>
    </location>
</feature>
<keyword evidence="5 8" id="KW-0067">ATP-binding</keyword>
<feature type="domain" description="Helicase ATP-binding" evidence="10">
    <location>
        <begin position="108"/>
        <end position="280"/>
    </location>
</feature>
<evidence type="ECO:0000256" key="1">
    <source>
        <dbReference type="ARBA" id="ARBA00012552"/>
    </source>
</evidence>
<feature type="compositionally biased region" description="Polar residues" evidence="9">
    <location>
        <begin position="618"/>
        <end position="662"/>
    </location>
</feature>
<name>A0A3S5B967_9PLAT</name>
<evidence type="ECO:0000256" key="3">
    <source>
        <dbReference type="ARBA" id="ARBA00022801"/>
    </source>
</evidence>
<feature type="compositionally biased region" description="Basic and acidic residues" evidence="9">
    <location>
        <begin position="560"/>
        <end position="569"/>
    </location>
</feature>
<evidence type="ECO:0000256" key="4">
    <source>
        <dbReference type="ARBA" id="ARBA00022806"/>
    </source>
</evidence>